<protein>
    <submittedName>
        <fullName evidence="1">Uncharacterized protein</fullName>
    </submittedName>
</protein>
<name>A0A0F8XTM5_9ZZZZ</name>
<dbReference type="EMBL" id="LAZR01057318">
    <property type="protein sequence ID" value="KKK72298.1"/>
    <property type="molecule type" value="Genomic_DNA"/>
</dbReference>
<comment type="caution">
    <text evidence="1">The sequence shown here is derived from an EMBL/GenBank/DDBJ whole genome shotgun (WGS) entry which is preliminary data.</text>
</comment>
<reference evidence="1" key="1">
    <citation type="journal article" date="2015" name="Nature">
        <title>Complex archaea that bridge the gap between prokaryotes and eukaryotes.</title>
        <authorList>
            <person name="Spang A."/>
            <person name="Saw J.H."/>
            <person name="Jorgensen S.L."/>
            <person name="Zaremba-Niedzwiedzka K."/>
            <person name="Martijn J."/>
            <person name="Lind A.E."/>
            <person name="van Eijk R."/>
            <person name="Schleper C."/>
            <person name="Guy L."/>
            <person name="Ettema T.J."/>
        </authorList>
    </citation>
    <scope>NUCLEOTIDE SEQUENCE</scope>
</reference>
<dbReference type="AlphaFoldDB" id="A0A0F8XTM5"/>
<sequence length="91" mass="10175">MKKLLLVLLLVFGTASAYDAPIYTTFEEAYEHCKMFFMVGSAYGGPQTEEEYIEACNDFNAKVAAKVTAGHLGYGQYYFYISEVSLSEINT</sequence>
<organism evidence="1">
    <name type="scientific">marine sediment metagenome</name>
    <dbReference type="NCBI Taxonomy" id="412755"/>
    <lineage>
        <taxon>unclassified sequences</taxon>
        <taxon>metagenomes</taxon>
        <taxon>ecological metagenomes</taxon>
    </lineage>
</organism>
<feature type="non-terminal residue" evidence="1">
    <location>
        <position position="91"/>
    </location>
</feature>
<gene>
    <name evidence="1" type="ORF">LCGC14_2905250</name>
</gene>
<evidence type="ECO:0000313" key="1">
    <source>
        <dbReference type="EMBL" id="KKK72298.1"/>
    </source>
</evidence>
<proteinExistence type="predicted"/>
<accession>A0A0F8XTM5</accession>